<proteinExistence type="predicted"/>
<protein>
    <submittedName>
        <fullName evidence="1">Uncharacterized protein</fullName>
    </submittedName>
</protein>
<evidence type="ECO:0000313" key="1">
    <source>
        <dbReference type="EMBL" id="RPB02055.1"/>
    </source>
</evidence>
<reference evidence="1 2" key="1">
    <citation type="journal article" date="2018" name="Nat. Ecol. Evol.">
        <title>Pezizomycetes genomes reveal the molecular basis of ectomycorrhizal truffle lifestyle.</title>
        <authorList>
            <person name="Murat C."/>
            <person name="Payen T."/>
            <person name="Noel B."/>
            <person name="Kuo A."/>
            <person name="Morin E."/>
            <person name="Chen J."/>
            <person name="Kohler A."/>
            <person name="Krizsan K."/>
            <person name="Balestrini R."/>
            <person name="Da Silva C."/>
            <person name="Montanini B."/>
            <person name="Hainaut M."/>
            <person name="Levati E."/>
            <person name="Barry K.W."/>
            <person name="Belfiori B."/>
            <person name="Cichocki N."/>
            <person name="Clum A."/>
            <person name="Dockter R.B."/>
            <person name="Fauchery L."/>
            <person name="Guy J."/>
            <person name="Iotti M."/>
            <person name="Le Tacon F."/>
            <person name="Lindquist E.A."/>
            <person name="Lipzen A."/>
            <person name="Malagnac F."/>
            <person name="Mello A."/>
            <person name="Molinier V."/>
            <person name="Miyauchi S."/>
            <person name="Poulain J."/>
            <person name="Riccioni C."/>
            <person name="Rubini A."/>
            <person name="Sitrit Y."/>
            <person name="Splivallo R."/>
            <person name="Traeger S."/>
            <person name="Wang M."/>
            <person name="Zifcakova L."/>
            <person name="Wipf D."/>
            <person name="Zambonelli A."/>
            <person name="Paolocci F."/>
            <person name="Nowrousian M."/>
            <person name="Ottonello S."/>
            <person name="Baldrian P."/>
            <person name="Spatafora J.W."/>
            <person name="Henrissat B."/>
            <person name="Nagy L.G."/>
            <person name="Aury J.M."/>
            <person name="Wincker P."/>
            <person name="Grigoriev I.V."/>
            <person name="Bonfante P."/>
            <person name="Martin F.M."/>
        </authorList>
    </citation>
    <scope>NUCLEOTIDE SEQUENCE [LARGE SCALE GENOMIC DNA]</scope>
    <source>
        <strain evidence="1 2">120613-1</strain>
    </source>
</reference>
<dbReference type="AlphaFoldDB" id="A0A3N4K7Y3"/>
<accession>A0A3N4K7Y3</accession>
<name>A0A3N4K7Y3_9PEZI</name>
<evidence type="ECO:0000313" key="2">
    <source>
        <dbReference type="Proteomes" id="UP000276215"/>
    </source>
</evidence>
<sequence>MLLYSLKRFSLCDFVKNRVFSIFLDTFILRSLLQFDYCVSVSTRHATPKQNSVLLQTSIIRVKTKVWRGNQTHPRYRKMKFSCTRFFFKILLP</sequence>
<keyword evidence="2" id="KW-1185">Reference proteome</keyword>
<dbReference type="EMBL" id="ML120369">
    <property type="protein sequence ID" value="RPB02055.1"/>
    <property type="molecule type" value="Genomic_DNA"/>
</dbReference>
<gene>
    <name evidence="1" type="ORF">L873DRAFT_481219</name>
</gene>
<organism evidence="1 2">
    <name type="scientific">Choiromyces venosus 120613-1</name>
    <dbReference type="NCBI Taxonomy" id="1336337"/>
    <lineage>
        <taxon>Eukaryota</taxon>
        <taxon>Fungi</taxon>
        <taxon>Dikarya</taxon>
        <taxon>Ascomycota</taxon>
        <taxon>Pezizomycotina</taxon>
        <taxon>Pezizomycetes</taxon>
        <taxon>Pezizales</taxon>
        <taxon>Tuberaceae</taxon>
        <taxon>Choiromyces</taxon>
    </lineage>
</organism>
<dbReference type="Proteomes" id="UP000276215">
    <property type="component" value="Unassembled WGS sequence"/>
</dbReference>